<name>A0ABR5AT14_BACBA</name>
<keyword evidence="5" id="KW-0548">Nucleotidyltransferase</keyword>
<feature type="domain" description="Helix-hairpin-helix DNA-binding motif class 1" evidence="9">
    <location>
        <begin position="113"/>
        <end position="132"/>
    </location>
</feature>
<evidence type="ECO:0000313" key="13">
    <source>
        <dbReference type="Proteomes" id="UP000031982"/>
    </source>
</evidence>
<dbReference type="InterPro" id="IPR050243">
    <property type="entry name" value="PHP_phosphatase"/>
</dbReference>
<dbReference type="PANTHER" id="PTHR36928">
    <property type="entry name" value="PHOSPHATASE YCDX-RELATED"/>
    <property type="match status" value="1"/>
</dbReference>
<feature type="domain" description="Helix-hairpin-helix DNA-binding motif class 1" evidence="9">
    <location>
        <begin position="73"/>
        <end position="92"/>
    </location>
</feature>
<evidence type="ECO:0000256" key="4">
    <source>
        <dbReference type="ARBA" id="ARBA00022679"/>
    </source>
</evidence>
<dbReference type="Gene3D" id="3.30.460.10">
    <property type="entry name" value="Beta Polymerase, domain 2"/>
    <property type="match status" value="1"/>
</dbReference>
<dbReference type="InterPro" id="IPR027421">
    <property type="entry name" value="DNA_pol_lamdba_lyase_dom_sf"/>
</dbReference>
<dbReference type="SUPFAM" id="SSF47802">
    <property type="entry name" value="DNA polymerase beta, N-terminal domain-like"/>
    <property type="match status" value="1"/>
</dbReference>
<keyword evidence="3" id="KW-0237">DNA synthesis</keyword>
<dbReference type="Pfam" id="PF14791">
    <property type="entry name" value="DNA_pol_B_thumb"/>
    <property type="match status" value="1"/>
</dbReference>
<evidence type="ECO:0000259" key="9">
    <source>
        <dbReference type="SMART" id="SM00278"/>
    </source>
</evidence>
<dbReference type="CDD" id="cd07436">
    <property type="entry name" value="PHP_PolX"/>
    <property type="match status" value="1"/>
</dbReference>
<dbReference type="SUPFAM" id="SSF158702">
    <property type="entry name" value="Sec63 N-terminal domain-like"/>
    <property type="match status" value="1"/>
</dbReference>
<dbReference type="InterPro" id="IPR010996">
    <property type="entry name" value="HHH_MUS81"/>
</dbReference>
<evidence type="ECO:0000256" key="7">
    <source>
        <dbReference type="ARBA" id="ARBA00022932"/>
    </source>
</evidence>
<dbReference type="InterPro" id="IPR002054">
    <property type="entry name" value="DNA-dir_DNA_pol_X"/>
</dbReference>
<keyword evidence="4" id="KW-0808">Transferase</keyword>
<dbReference type="SMART" id="SM00278">
    <property type="entry name" value="HhH1"/>
    <property type="match status" value="3"/>
</dbReference>
<gene>
    <name evidence="12" type="ORF">SD77_0878</name>
</gene>
<evidence type="ECO:0000313" key="12">
    <source>
        <dbReference type="EMBL" id="KIL77899.1"/>
    </source>
</evidence>
<dbReference type="CDD" id="cd00141">
    <property type="entry name" value="NT_POLXc"/>
    <property type="match status" value="1"/>
</dbReference>
<organism evidence="12 13">
    <name type="scientific">Bacillus badius</name>
    <dbReference type="NCBI Taxonomy" id="1455"/>
    <lineage>
        <taxon>Bacteria</taxon>
        <taxon>Bacillati</taxon>
        <taxon>Bacillota</taxon>
        <taxon>Bacilli</taxon>
        <taxon>Bacillales</taxon>
        <taxon>Bacillaceae</taxon>
        <taxon>Pseudobacillus</taxon>
    </lineage>
</organism>
<evidence type="ECO:0000259" key="10">
    <source>
        <dbReference type="SMART" id="SM00481"/>
    </source>
</evidence>
<keyword evidence="7" id="KW-0239">DNA-directed DNA polymerase</keyword>
<evidence type="ECO:0000256" key="8">
    <source>
        <dbReference type="ARBA" id="ARBA00049244"/>
    </source>
</evidence>
<feature type="domain" description="Polymerase/histidinol phosphatase N-terminal" evidence="10">
    <location>
        <begin position="361"/>
        <end position="440"/>
    </location>
</feature>
<dbReference type="EMBL" id="JXLP01000011">
    <property type="protein sequence ID" value="KIL77899.1"/>
    <property type="molecule type" value="Genomic_DNA"/>
</dbReference>
<dbReference type="SUPFAM" id="SSF89550">
    <property type="entry name" value="PHP domain-like"/>
    <property type="match status" value="1"/>
</dbReference>
<dbReference type="InterPro" id="IPR016195">
    <property type="entry name" value="Pol/histidinol_Pase-like"/>
</dbReference>
<protein>
    <recommendedName>
        <fullName evidence="2">DNA-directed DNA polymerase</fullName>
        <ecNumber evidence="2">2.7.7.7</ecNumber>
    </recommendedName>
</protein>
<dbReference type="PANTHER" id="PTHR36928:SF1">
    <property type="entry name" value="PHOSPHATASE YCDX-RELATED"/>
    <property type="match status" value="1"/>
</dbReference>
<dbReference type="Gene3D" id="3.20.20.140">
    <property type="entry name" value="Metal-dependent hydrolases"/>
    <property type="match status" value="1"/>
</dbReference>
<comment type="catalytic activity">
    <reaction evidence="8">
        <text>DNA(n) + a 2'-deoxyribonucleoside 5'-triphosphate = DNA(n+1) + diphosphate</text>
        <dbReference type="Rhea" id="RHEA:22508"/>
        <dbReference type="Rhea" id="RHEA-COMP:17339"/>
        <dbReference type="Rhea" id="RHEA-COMP:17340"/>
        <dbReference type="ChEBI" id="CHEBI:33019"/>
        <dbReference type="ChEBI" id="CHEBI:61560"/>
        <dbReference type="ChEBI" id="CHEBI:173112"/>
        <dbReference type="EC" id="2.7.7.7"/>
    </reaction>
</comment>
<dbReference type="Pfam" id="PF14520">
    <property type="entry name" value="HHH_5"/>
    <property type="match status" value="1"/>
</dbReference>
<dbReference type="PIRSF" id="PIRSF005047">
    <property type="entry name" value="UCP005047_YshC"/>
    <property type="match status" value="1"/>
</dbReference>
<evidence type="ECO:0000256" key="2">
    <source>
        <dbReference type="ARBA" id="ARBA00012417"/>
    </source>
</evidence>
<proteinExistence type="predicted"/>
<evidence type="ECO:0000256" key="1">
    <source>
        <dbReference type="ARBA" id="ARBA00001946"/>
    </source>
</evidence>
<dbReference type="SMART" id="SM00481">
    <property type="entry name" value="POLIIIAc"/>
    <property type="match status" value="1"/>
</dbReference>
<dbReference type="SMART" id="SM00483">
    <property type="entry name" value="POLXc"/>
    <property type="match status" value="1"/>
</dbReference>
<dbReference type="InterPro" id="IPR047967">
    <property type="entry name" value="PolX_PHP"/>
</dbReference>
<dbReference type="Gene3D" id="1.10.150.20">
    <property type="entry name" value="5' to 3' exonuclease, C-terminal subdomain"/>
    <property type="match status" value="1"/>
</dbReference>
<dbReference type="Proteomes" id="UP000031982">
    <property type="component" value="Unassembled WGS sequence"/>
</dbReference>
<evidence type="ECO:0000256" key="5">
    <source>
        <dbReference type="ARBA" id="ARBA00022695"/>
    </source>
</evidence>
<keyword evidence="6" id="KW-0235">DNA replication</keyword>
<dbReference type="InterPro" id="IPR037160">
    <property type="entry name" value="DNA_Pol_thumb_sf"/>
</dbReference>
<evidence type="ECO:0000256" key="6">
    <source>
        <dbReference type="ARBA" id="ARBA00022705"/>
    </source>
</evidence>
<dbReference type="InterPro" id="IPR003141">
    <property type="entry name" value="Pol/His_phosphatase_N"/>
</dbReference>
<comment type="cofactor">
    <cofactor evidence="1">
        <name>Mg(2+)</name>
        <dbReference type="ChEBI" id="CHEBI:18420"/>
    </cofactor>
</comment>
<dbReference type="Pfam" id="PF02811">
    <property type="entry name" value="PHP"/>
    <property type="match status" value="1"/>
</dbReference>
<keyword evidence="13" id="KW-1185">Reference proteome</keyword>
<feature type="domain" description="Helix-hairpin-helix DNA-binding motif class 1" evidence="9">
    <location>
        <begin position="148"/>
        <end position="167"/>
    </location>
</feature>
<reference evidence="12 13" key="1">
    <citation type="submission" date="2015-01" db="EMBL/GenBank/DDBJ databases">
        <title>Genome Assembly of Bacillus badius MTCC 1458.</title>
        <authorList>
            <person name="Verma A."/>
            <person name="Khatri I."/>
            <person name="Mual P."/>
            <person name="Subramanian S."/>
            <person name="Krishnamurthi S."/>
        </authorList>
    </citation>
    <scope>NUCLEOTIDE SEQUENCE [LARGE SCALE GENOMIC DNA]</scope>
    <source>
        <strain evidence="12 13">MTCC 1458</strain>
    </source>
</reference>
<accession>A0ABR5AT14</accession>
<dbReference type="SUPFAM" id="SSF81301">
    <property type="entry name" value="Nucleotidyltransferase"/>
    <property type="match status" value="1"/>
</dbReference>
<feature type="domain" description="DNA-directed DNA polymerase X" evidence="11">
    <location>
        <begin position="25"/>
        <end position="339"/>
    </location>
</feature>
<dbReference type="InterPro" id="IPR029398">
    <property type="entry name" value="PolB_thumb"/>
</dbReference>
<dbReference type="Gene3D" id="1.10.150.110">
    <property type="entry name" value="DNA polymerase beta, N-terminal domain-like"/>
    <property type="match status" value="1"/>
</dbReference>
<dbReference type="InterPro" id="IPR004013">
    <property type="entry name" value="PHP_dom"/>
</dbReference>
<dbReference type="InterPro" id="IPR043519">
    <property type="entry name" value="NT_sf"/>
</dbReference>
<dbReference type="Gene3D" id="3.30.210.10">
    <property type="entry name" value="DNA polymerase, thumb domain"/>
    <property type="match status" value="1"/>
</dbReference>
<sequence>MFCLAFLLLLIREKMIDFESMVTTMINKKDIIRLLEKIAIYMELKGENPFKVSAFRKAAAALETDDRSLAEIDDMTKIAGIGKGTGAVIEDYIQTGESAVLKELQEEVPAGLVPLLQLPGLGGKKIAKLYKELNVESIEDLQQVCEAKKVRELPGFGAKTEEKILAAIKEAGSRPERLPIAYMLPLAESIEQQLAEMKAVEQFSRAGSLRRLRETIKDLDFIIATENAAAVKEHLLKMTGIKEVIAAGDTKVSVVISGDWDVSVDFRIVTAEEFASTLHHFTGSKDHNVRMRQLAKERREKISEYGVESAETGKTTTFQTEEDFYHHFQLPWIPPEIREDGTEVEQFPGFGRLIQLSDIKGDVHMHTTWSDGAYSLEEMIEACRARGYDYMAITDHSRFLKVANGLSVERLLKQIEEIRQLNARYNDIEILSGIEMDILPDGTLDYEDDILSQLDFVIASIHSSFSQPQEMIMERLKTALENPYVDLIAHPTGRLIGRRDGYAVDMDQLIQLAKETNTALELNANPHRLDLCADHLKKAQEAGVKIFINTDAHAIEHLDFMEVGAKAARKGWLRPETVVNTYSKGDFLAFINRNK</sequence>
<dbReference type="EC" id="2.7.7.7" evidence="2"/>
<comment type="caution">
    <text evidence="12">The sequence shown here is derived from an EMBL/GenBank/DDBJ whole genome shotgun (WGS) entry which is preliminary data.</text>
</comment>
<dbReference type="InterPro" id="IPR022311">
    <property type="entry name" value="PolX-like"/>
</dbReference>
<dbReference type="InterPro" id="IPR003583">
    <property type="entry name" value="Hlx-hairpin-Hlx_DNA-bd_motif"/>
</dbReference>
<dbReference type="Pfam" id="PF14716">
    <property type="entry name" value="HHH_8"/>
    <property type="match status" value="1"/>
</dbReference>
<dbReference type="NCBIfam" id="NF006375">
    <property type="entry name" value="PRK08609.1"/>
    <property type="match status" value="1"/>
</dbReference>
<evidence type="ECO:0000259" key="11">
    <source>
        <dbReference type="SMART" id="SM00483"/>
    </source>
</evidence>
<evidence type="ECO:0000256" key="3">
    <source>
        <dbReference type="ARBA" id="ARBA00022634"/>
    </source>
</evidence>